<dbReference type="KEGG" id="amur:ADH66_11700"/>
<dbReference type="Pfam" id="PF05717">
    <property type="entry name" value="TnpB_IS66"/>
    <property type="match status" value="1"/>
</dbReference>
<evidence type="ECO:0000313" key="5">
    <source>
        <dbReference type="Proteomes" id="UP000596035"/>
    </source>
</evidence>
<dbReference type="AlphaFoldDB" id="A0A1Z2XS52"/>
<feature type="domain" description="TRASH" evidence="1">
    <location>
        <begin position="7"/>
        <end position="38"/>
    </location>
</feature>
<dbReference type="RefSeq" id="WP_066540571.1">
    <property type="nucleotide sequence ID" value="NZ_CP021422.1"/>
</dbReference>
<accession>A0A1Z2XS52</accession>
<evidence type="ECO:0000313" key="4">
    <source>
        <dbReference type="Proteomes" id="UP000196710"/>
    </source>
</evidence>
<dbReference type="SMART" id="SM00746">
    <property type="entry name" value="TRASH"/>
    <property type="match status" value="5"/>
</dbReference>
<evidence type="ECO:0000259" key="1">
    <source>
        <dbReference type="SMART" id="SM00746"/>
    </source>
</evidence>
<feature type="domain" description="TRASH" evidence="1">
    <location>
        <begin position="95"/>
        <end position="126"/>
    </location>
</feature>
<feature type="domain" description="TRASH" evidence="1">
    <location>
        <begin position="176"/>
        <end position="206"/>
    </location>
</feature>
<feature type="domain" description="TRASH" evidence="1">
    <location>
        <begin position="140"/>
        <end position="167"/>
    </location>
</feature>
<dbReference type="Proteomes" id="UP000196710">
    <property type="component" value="Chromosome"/>
</dbReference>
<reference evidence="4" key="2">
    <citation type="submission" date="2017-05" db="EMBL/GenBank/DDBJ databases">
        <title>Improved OligoMM genomes.</title>
        <authorList>
            <person name="Garzetti D."/>
        </authorList>
    </citation>
    <scope>NUCLEOTIDE SEQUENCE [LARGE SCALE GENOMIC DNA]</scope>
    <source>
        <strain evidence="4">KB18</strain>
    </source>
</reference>
<evidence type="ECO:0000313" key="3">
    <source>
        <dbReference type="EMBL" id="QQR30532.1"/>
    </source>
</evidence>
<evidence type="ECO:0000313" key="2">
    <source>
        <dbReference type="EMBL" id="ASB41260.1"/>
    </source>
</evidence>
<dbReference type="InterPro" id="IPR011017">
    <property type="entry name" value="TRASH_dom"/>
</dbReference>
<dbReference type="Proteomes" id="UP000596035">
    <property type="component" value="Chromosome"/>
</dbReference>
<reference evidence="3 5" key="3">
    <citation type="submission" date="2020-11" db="EMBL/GenBank/DDBJ databases">
        <title>Closed and high quality bacterial genomes of the OMM12 community.</title>
        <authorList>
            <person name="Marbouty M."/>
            <person name="Lamy-Besnier Q."/>
            <person name="Debarbieux L."/>
            <person name="Koszul R."/>
        </authorList>
    </citation>
    <scope>NUCLEOTIDE SEQUENCE [LARGE SCALE GENOMIC DNA]</scope>
    <source>
        <strain evidence="3 5">KB18</strain>
    </source>
</reference>
<organism evidence="3 5">
    <name type="scientific">Acutalibacter muris</name>
    <dbReference type="NCBI Taxonomy" id="1796620"/>
    <lineage>
        <taxon>Bacteria</taxon>
        <taxon>Bacillati</taxon>
        <taxon>Bacillota</taxon>
        <taxon>Clostridia</taxon>
        <taxon>Eubacteriales</taxon>
        <taxon>Acutalibacteraceae</taxon>
        <taxon>Acutalibacter</taxon>
    </lineage>
</organism>
<dbReference type="EMBL" id="CP065321">
    <property type="protein sequence ID" value="QQR30532.1"/>
    <property type="molecule type" value="Genomic_DNA"/>
</dbReference>
<sequence>MGTEHKCQWCGKEFEPTCHKSRQKFCSAECRIKYHNAKRYYGGKVDVCPECGAPVEQSGERGRWRRFCSDRCRQEYHRKQRQEKQHEQGRGKQVCPNCGVEFELDWNCKTRRFCSDECRKEWWKEYRKANPSREPGMRRCAFCGKEFTSERWHGGEYCSRECYLQAMAQTREDRVCGWCGEGFSTFVKSEQKYCSRECAAAARHDPGHKRGMRRIRYTNAEDWKEQLHEASKKSPPPRRGKRVWLVCGETSMYTGLDGLLGIIRYQLNHSPYDGNLYVFRDFSGTMIKYLEWDGAGFCLSKRRGRKSSARRTKK</sequence>
<dbReference type="EMBL" id="CP021422">
    <property type="protein sequence ID" value="ASB41260.1"/>
    <property type="molecule type" value="Genomic_DNA"/>
</dbReference>
<reference evidence="2" key="1">
    <citation type="journal article" date="2017" name="Genome Announc.">
        <title>High-Quality Whole-Genome Sequences of the Oligo-Mouse-Microbiota Bacterial Community.</title>
        <authorList>
            <person name="Garzetti D."/>
            <person name="Brugiroux S."/>
            <person name="Bunk B."/>
            <person name="Pukall R."/>
            <person name="McCoy K.D."/>
            <person name="Macpherson A.J."/>
            <person name="Stecher B."/>
        </authorList>
    </citation>
    <scope>NUCLEOTIDE SEQUENCE</scope>
    <source>
        <strain evidence="2">KB18</strain>
    </source>
</reference>
<proteinExistence type="predicted"/>
<protein>
    <submittedName>
        <fullName evidence="3">IS66 family insertion sequence element accessory protein TnpB</fullName>
    </submittedName>
</protein>
<gene>
    <name evidence="2" type="ORF">ADH66_11700</name>
    <name evidence="3" type="ORF">I5Q82_02020</name>
</gene>
<dbReference type="InterPro" id="IPR008878">
    <property type="entry name" value="Transposase_IS66_Orf2"/>
</dbReference>
<feature type="domain" description="TRASH" evidence="1">
    <location>
        <begin position="48"/>
        <end position="80"/>
    </location>
</feature>
<name>A0A1Z2XS52_9FIRM</name>
<keyword evidence="4" id="KW-1185">Reference proteome</keyword>